<evidence type="ECO:0000313" key="2">
    <source>
        <dbReference type="Proteomes" id="UP001560573"/>
    </source>
</evidence>
<accession>A0ABV3ZNN7</accession>
<evidence type="ECO:0000313" key="1">
    <source>
        <dbReference type="EMBL" id="MEX6691220.1"/>
    </source>
</evidence>
<proteinExistence type="predicted"/>
<name>A0ABV3ZNN7_9BACT</name>
<gene>
    <name evidence="1" type="ORF">QTN47_27165</name>
</gene>
<evidence type="ECO:0008006" key="3">
    <source>
        <dbReference type="Google" id="ProtNLM"/>
    </source>
</evidence>
<comment type="caution">
    <text evidence="1">The sequence shown here is derived from an EMBL/GenBank/DDBJ whole genome shotgun (WGS) entry which is preliminary data.</text>
</comment>
<protein>
    <recommendedName>
        <fullName evidence="3">DNA-binding protein</fullName>
    </recommendedName>
</protein>
<dbReference type="Proteomes" id="UP001560573">
    <property type="component" value="Unassembled WGS sequence"/>
</dbReference>
<dbReference type="RefSeq" id="WP_369332636.1">
    <property type="nucleotide sequence ID" value="NZ_JAULBC010000015.1"/>
</dbReference>
<reference evidence="1 2" key="1">
    <citation type="submission" date="2023-07" db="EMBL/GenBank/DDBJ databases">
        <authorList>
            <person name="Lian W.-H."/>
        </authorList>
    </citation>
    <scope>NUCLEOTIDE SEQUENCE [LARGE SCALE GENOMIC DNA]</scope>
    <source>
        <strain evidence="1 2">SYSU DXS3180</strain>
    </source>
</reference>
<sequence length="93" mass="10700">MSQITIESKAFKIIMDKLDYLEKTIKVMSSNNGFSKWMDETEVIAMTGLCKRSLLEKRKAGVFNWSSATGRKIKYLRKDVEGYLNRNSTLIAK</sequence>
<organism evidence="1 2">
    <name type="scientific">Danxiaibacter flavus</name>
    <dbReference type="NCBI Taxonomy" id="3049108"/>
    <lineage>
        <taxon>Bacteria</taxon>
        <taxon>Pseudomonadati</taxon>
        <taxon>Bacteroidota</taxon>
        <taxon>Chitinophagia</taxon>
        <taxon>Chitinophagales</taxon>
        <taxon>Chitinophagaceae</taxon>
        <taxon>Danxiaibacter</taxon>
    </lineage>
</organism>
<keyword evidence="2" id="KW-1185">Reference proteome</keyword>
<dbReference type="EMBL" id="JAULBC010000015">
    <property type="protein sequence ID" value="MEX6691220.1"/>
    <property type="molecule type" value="Genomic_DNA"/>
</dbReference>